<sequence>MQRLTERQRRFVEAYAASGNATGAARAAGYKHPHAQGPRLLENVGVAHVLRELADRERSAAVIDREQRQAWWSAIMRGEITGPDGEPPAIRDRLKASELLGKAQGDFVERREITGAADPVRVVWEAEPPARIELVAPGERGERDE</sequence>
<reference evidence="1 2" key="1">
    <citation type="submission" date="2019-11" db="EMBL/GenBank/DDBJ databases">
        <authorList>
            <person name="Zhang J."/>
            <person name="Sun C."/>
        </authorList>
    </citation>
    <scope>NUCLEOTIDE SEQUENCE [LARGE SCALE GENOMIC DNA]</scope>
    <source>
        <strain evidence="2">sp2</strain>
    </source>
</reference>
<organism evidence="1 2">
    <name type="scientific">Guyparkeria halophila</name>
    <dbReference type="NCBI Taxonomy" id="47960"/>
    <lineage>
        <taxon>Bacteria</taxon>
        <taxon>Pseudomonadati</taxon>
        <taxon>Pseudomonadota</taxon>
        <taxon>Gammaproteobacteria</taxon>
        <taxon>Chromatiales</taxon>
        <taxon>Thioalkalibacteraceae</taxon>
        <taxon>Guyparkeria</taxon>
    </lineage>
</organism>
<dbReference type="AlphaFoldDB" id="A0A6I6D549"/>
<evidence type="ECO:0000313" key="2">
    <source>
        <dbReference type="Proteomes" id="UP000427716"/>
    </source>
</evidence>
<dbReference type="InterPro" id="IPR005335">
    <property type="entry name" value="Terminase_ssu"/>
</dbReference>
<accession>A0A6I6D549</accession>
<protein>
    <recommendedName>
        <fullName evidence="3">Terminase small subunit</fullName>
    </recommendedName>
</protein>
<dbReference type="KEGG" id="ghl:GM160_06025"/>
<dbReference type="Pfam" id="PF03592">
    <property type="entry name" value="Terminase_2"/>
    <property type="match status" value="1"/>
</dbReference>
<dbReference type="RefSeq" id="WP_156573922.1">
    <property type="nucleotide sequence ID" value="NZ_CP046415.1"/>
</dbReference>
<keyword evidence="2" id="KW-1185">Reference proteome</keyword>
<name>A0A6I6D549_9GAMM</name>
<evidence type="ECO:0008006" key="3">
    <source>
        <dbReference type="Google" id="ProtNLM"/>
    </source>
</evidence>
<dbReference type="InterPro" id="IPR038713">
    <property type="entry name" value="Terminase_Gp1_N_sf"/>
</dbReference>
<dbReference type="GO" id="GO:0051276">
    <property type="term" value="P:chromosome organization"/>
    <property type="evidence" value="ECO:0007669"/>
    <property type="project" value="InterPro"/>
</dbReference>
<dbReference type="Proteomes" id="UP000427716">
    <property type="component" value="Chromosome"/>
</dbReference>
<gene>
    <name evidence="1" type="ORF">GM160_06025</name>
</gene>
<dbReference type="Gene3D" id="1.10.10.1400">
    <property type="entry name" value="Terminase, small subunit, N-terminal DNA-binding domain, HTH motif"/>
    <property type="match status" value="1"/>
</dbReference>
<evidence type="ECO:0000313" key="1">
    <source>
        <dbReference type="EMBL" id="QGT78491.1"/>
    </source>
</evidence>
<dbReference type="EMBL" id="CP046415">
    <property type="protein sequence ID" value="QGT78491.1"/>
    <property type="molecule type" value="Genomic_DNA"/>
</dbReference>
<proteinExistence type="predicted"/>